<dbReference type="Proteomes" id="UP000266841">
    <property type="component" value="Unassembled WGS sequence"/>
</dbReference>
<feature type="compositionally biased region" description="Basic and acidic residues" evidence="5">
    <location>
        <begin position="46"/>
        <end position="58"/>
    </location>
</feature>
<dbReference type="GO" id="GO:0005096">
    <property type="term" value="F:GTPase activator activity"/>
    <property type="evidence" value="ECO:0007669"/>
    <property type="project" value="UniProtKB-KW"/>
</dbReference>
<feature type="compositionally biased region" description="Basic and acidic residues" evidence="5">
    <location>
        <begin position="260"/>
        <end position="288"/>
    </location>
</feature>
<dbReference type="SMART" id="SM00368">
    <property type="entry name" value="LRR_RI"/>
    <property type="match status" value="4"/>
</dbReference>
<feature type="compositionally biased region" description="Low complexity" evidence="5">
    <location>
        <begin position="801"/>
        <end position="811"/>
    </location>
</feature>
<dbReference type="SUPFAM" id="SSF52047">
    <property type="entry name" value="RNI-like"/>
    <property type="match status" value="2"/>
</dbReference>
<feature type="coiled-coil region" evidence="4">
    <location>
        <begin position="300"/>
        <end position="356"/>
    </location>
</feature>
<dbReference type="eggNOG" id="ENOG502S6XN">
    <property type="taxonomic scope" value="Eukaryota"/>
</dbReference>
<sequence>MAPRWAAREFRFRGTWVRWGIVLRGPRPHDDCRPLLRPATPNAPVRDPRSHEGGDFCQRRGRRRVPRASPNGDPPAPTSGLSDPSGNDDAPRSFVRAAAASSLSLSSARLARTRRKPDRGSPTWDETSVPPDGPQIGRNRGARPRSFPGPWGLRRIDGNVTQVESQQPRPKDRVAVSAIQACSASSPSVVWSGLQRTVTRLARPSRPSTEDHNALAARPPRRWRLARREERIFDFGRTRAARNIGRGTGRGHSVTDDSDDGKTERQGREEGKRKSTEDDRYGGEKMDDTTTTPMSINAVLEEHARQIQTLAAANRALEEKHQALVEQHQAQVDVVKAECREKCESLERRCGVLEARCGSLERSIQVLKKDVDWKYKAPDIPRSHWIEQGRDEEYADNMERFLRGIKEDVEDIWADAAGCSFDCLHNGGHPAMLHDDTLLPHFKEFSNAIQVATADVEIVIENIELHPKVLGILCPVMEGKAIDVWMENILFSAENVAECYEIIAASIRNHHTLRSLAWVYNRISSDEQADLLIQSVIDNQSIKHLNLTNCFNQSGANGCRALAMLMTCGRPFDWLHFGRNDLSGIDDVAAALAANPQLEALQIDDTGLNDRDAELIAEALKQNTNLQALCMGNNNITSTGFEKIGTAIYDPSSLNAMKSCNHTCWVDCVEENDHYAGGNEYDETPQQRCHRKLFTMLSTRHAEGSNARHLNAELGEGAFATKLVPRVLECIGRLSANQSADSPTPLSLYFEMMKSWKMPELYEHGGIVGHPRWPTLCLAESCGGLIRMTTRRPDARLFSRPPQKAPSAAAPQAPPPLAPPLTLAVLRLLSRVATRPRGRRGRAYLMLESAGNRARCPLSASPPGAPRPGRPLHGAPRSVRTAEATVSRDGPQLGWNPSPPETGSKGWIQLAKVIKAAGQPTACMVSRDGRRLHTLACPSPPRSRRFRPVADLRRQKDTQARERHALPFFITRARSKRSWPPTGALDEKHQAQVEQHQAQVDEVKAECREKCESLERRCGVLEARCGSLERSIQVLKKDIGWTYKAPGIPRSHWIEQGRSEEYADNMERFLRAIKYDVEYIRNESEDHYCADCLNNELAPTMILHDDALLPHFKELADAIQVTTADVEIWIENIELHPKVLGILCPVTERKVTAISMRRIRFPVSKCYEIIATSIRRNNRLHFLELHGNRIPSDDQADLVIESIKDNRSIDTLCLDNCFGRTGANGCRALATLLTCGEPLWTIRFRRNVLSGIDDVAAALATNPPLEELNLIDNELNDRDAELIAHALKHNTNLRGLDLDDNSITSAGFEKIGTTFFDPSSLNAMESCNHTCCDHCVEYNDHYVSNYGDLTLQERRHRKLYKMLSLRHAEGSNARHLNVELGQGPFVIKLVPRVLECIRRWSASANEYEGLDLLPPPLSLLFRFDEKLEDARI</sequence>
<dbReference type="GO" id="GO:0005634">
    <property type="term" value="C:nucleus"/>
    <property type="evidence" value="ECO:0007669"/>
    <property type="project" value="TreeGrafter"/>
</dbReference>
<comment type="caution">
    <text evidence="6">The sequence shown here is derived from an EMBL/GenBank/DDBJ whole genome shotgun (WGS) entry which is preliminary data.</text>
</comment>
<feature type="region of interest" description="Disordered" evidence="5">
    <location>
        <begin position="27"/>
        <end position="92"/>
    </location>
</feature>
<dbReference type="GO" id="GO:0006913">
    <property type="term" value="P:nucleocytoplasmic transport"/>
    <property type="evidence" value="ECO:0007669"/>
    <property type="project" value="TreeGrafter"/>
</dbReference>
<dbReference type="PANTHER" id="PTHR24113">
    <property type="entry name" value="RAN GTPASE-ACTIVATING PROTEIN 1"/>
    <property type="match status" value="1"/>
</dbReference>
<keyword evidence="7" id="KW-1185">Reference proteome</keyword>
<dbReference type="GO" id="GO:0005829">
    <property type="term" value="C:cytosol"/>
    <property type="evidence" value="ECO:0007669"/>
    <property type="project" value="TreeGrafter"/>
</dbReference>
<evidence type="ECO:0000313" key="7">
    <source>
        <dbReference type="Proteomes" id="UP000266841"/>
    </source>
</evidence>
<feature type="coiled-coil region" evidence="4">
    <location>
        <begin position="986"/>
        <end position="1024"/>
    </location>
</feature>
<accession>K0RE48</accession>
<feature type="region of interest" description="Disordered" evidence="5">
    <location>
        <begin position="855"/>
        <end position="901"/>
    </location>
</feature>
<evidence type="ECO:0000256" key="2">
    <source>
        <dbReference type="ARBA" id="ARBA00022614"/>
    </source>
</evidence>
<evidence type="ECO:0000256" key="5">
    <source>
        <dbReference type="SAM" id="MobiDB-lite"/>
    </source>
</evidence>
<gene>
    <name evidence="6" type="ORF">THAOC_33956</name>
</gene>
<reference evidence="6 7" key="1">
    <citation type="journal article" date="2012" name="Genome Biol.">
        <title>Genome and low-iron response of an oceanic diatom adapted to chronic iron limitation.</title>
        <authorList>
            <person name="Lommer M."/>
            <person name="Specht M."/>
            <person name="Roy A.S."/>
            <person name="Kraemer L."/>
            <person name="Andreson R."/>
            <person name="Gutowska M.A."/>
            <person name="Wolf J."/>
            <person name="Bergner S.V."/>
            <person name="Schilhabel M.B."/>
            <person name="Klostermeier U.C."/>
            <person name="Beiko R.G."/>
            <person name="Rosenstiel P."/>
            <person name="Hippler M."/>
            <person name="Laroche J."/>
        </authorList>
    </citation>
    <scope>NUCLEOTIDE SEQUENCE [LARGE SCALE GENOMIC DNA]</scope>
    <source>
        <strain evidence="6 7">CCMP1005</strain>
    </source>
</reference>
<evidence type="ECO:0000256" key="4">
    <source>
        <dbReference type="SAM" id="Coils"/>
    </source>
</evidence>
<dbReference type="Pfam" id="PF13516">
    <property type="entry name" value="LRR_6"/>
    <property type="match status" value="2"/>
</dbReference>
<feature type="region of interest" description="Disordered" evidence="5">
    <location>
        <begin position="243"/>
        <end position="292"/>
    </location>
</feature>
<feature type="region of interest" description="Disordered" evidence="5">
    <location>
        <begin position="106"/>
        <end position="155"/>
    </location>
</feature>
<dbReference type="EMBL" id="AGNL01047074">
    <property type="protein sequence ID" value="EJK47331.1"/>
    <property type="molecule type" value="Genomic_DNA"/>
</dbReference>
<dbReference type="GO" id="GO:0048471">
    <property type="term" value="C:perinuclear region of cytoplasm"/>
    <property type="evidence" value="ECO:0007669"/>
    <property type="project" value="TreeGrafter"/>
</dbReference>
<dbReference type="InterPro" id="IPR001611">
    <property type="entry name" value="Leu-rich_rpt"/>
</dbReference>
<feature type="non-terminal residue" evidence="6">
    <location>
        <position position="1432"/>
    </location>
</feature>
<name>K0RE48_THAOC</name>
<dbReference type="GO" id="GO:0031267">
    <property type="term" value="F:small GTPase binding"/>
    <property type="evidence" value="ECO:0007669"/>
    <property type="project" value="TreeGrafter"/>
</dbReference>
<keyword evidence="2" id="KW-0433">Leucine-rich repeat</keyword>
<feature type="region of interest" description="Disordered" evidence="5">
    <location>
        <begin position="796"/>
        <end position="816"/>
    </location>
</feature>
<keyword evidence="3" id="KW-0677">Repeat</keyword>
<keyword evidence="4" id="KW-0175">Coiled coil</keyword>
<organism evidence="6 7">
    <name type="scientific">Thalassiosira oceanica</name>
    <name type="common">Marine diatom</name>
    <dbReference type="NCBI Taxonomy" id="159749"/>
    <lineage>
        <taxon>Eukaryota</taxon>
        <taxon>Sar</taxon>
        <taxon>Stramenopiles</taxon>
        <taxon>Ochrophyta</taxon>
        <taxon>Bacillariophyta</taxon>
        <taxon>Coscinodiscophyceae</taxon>
        <taxon>Thalassiosirophycidae</taxon>
        <taxon>Thalassiosirales</taxon>
        <taxon>Thalassiosiraceae</taxon>
        <taxon>Thalassiosira</taxon>
    </lineage>
</organism>
<evidence type="ECO:0000256" key="1">
    <source>
        <dbReference type="ARBA" id="ARBA00022468"/>
    </source>
</evidence>
<dbReference type="PANTHER" id="PTHR24113:SF12">
    <property type="entry name" value="RAN GTPASE-ACTIVATING PROTEIN 1"/>
    <property type="match status" value="1"/>
</dbReference>
<dbReference type="InterPro" id="IPR027038">
    <property type="entry name" value="RanGap"/>
</dbReference>
<evidence type="ECO:0000313" key="6">
    <source>
        <dbReference type="EMBL" id="EJK47331.1"/>
    </source>
</evidence>
<dbReference type="Gene3D" id="3.80.10.10">
    <property type="entry name" value="Ribonuclease Inhibitor"/>
    <property type="match status" value="2"/>
</dbReference>
<protein>
    <submittedName>
        <fullName evidence="6">Uncharacterized protein</fullName>
    </submittedName>
</protein>
<evidence type="ECO:0000256" key="3">
    <source>
        <dbReference type="ARBA" id="ARBA00022737"/>
    </source>
</evidence>
<proteinExistence type="predicted"/>
<dbReference type="InterPro" id="IPR032675">
    <property type="entry name" value="LRR_dom_sf"/>
</dbReference>
<keyword evidence="1" id="KW-0343">GTPase activation</keyword>